<comment type="caution">
    <text evidence="2">The sequence shown here is derived from an EMBL/GenBank/DDBJ whole genome shotgun (WGS) entry which is preliminary data.</text>
</comment>
<keyword evidence="3" id="KW-1185">Reference proteome</keyword>
<accession>A0AAD3R4K4</accession>
<evidence type="ECO:0000313" key="2">
    <source>
        <dbReference type="EMBL" id="GLD54810.1"/>
    </source>
</evidence>
<evidence type="ECO:0000313" key="3">
    <source>
        <dbReference type="Proteomes" id="UP001279410"/>
    </source>
</evidence>
<dbReference type="EMBL" id="BRZM01000020">
    <property type="protein sequence ID" value="GLD54810.1"/>
    <property type="molecule type" value="Genomic_DNA"/>
</dbReference>
<name>A0AAD3R4K4_LATJO</name>
<protein>
    <submittedName>
        <fullName evidence="2">Double-stranded RNA-binding protein Staufen homolog 2 isoform X1</fullName>
    </submittedName>
</protein>
<dbReference type="AlphaFoldDB" id="A0AAD3R4K4"/>
<feature type="region of interest" description="Disordered" evidence="1">
    <location>
        <begin position="145"/>
        <end position="181"/>
    </location>
</feature>
<proteinExistence type="predicted"/>
<reference evidence="2" key="1">
    <citation type="submission" date="2022-08" db="EMBL/GenBank/DDBJ databases">
        <title>Genome sequencing of akame (Lates japonicus).</title>
        <authorList>
            <person name="Hashiguchi Y."/>
            <person name="Takahashi H."/>
        </authorList>
    </citation>
    <scope>NUCLEOTIDE SEQUENCE</scope>
    <source>
        <strain evidence="2">Kochi</strain>
    </source>
</reference>
<evidence type="ECO:0000256" key="1">
    <source>
        <dbReference type="SAM" id="MobiDB-lite"/>
    </source>
</evidence>
<dbReference type="Proteomes" id="UP001279410">
    <property type="component" value="Unassembled WGS sequence"/>
</dbReference>
<organism evidence="2 3">
    <name type="scientific">Lates japonicus</name>
    <name type="common">Japanese lates</name>
    <dbReference type="NCBI Taxonomy" id="270547"/>
    <lineage>
        <taxon>Eukaryota</taxon>
        <taxon>Metazoa</taxon>
        <taxon>Chordata</taxon>
        <taxon>Craniata</taxon>
        <taxon>Vertebrata</taxon>
        <taxon>Euteleostomi</taxon>
        <taxon>Actinopterygii</taxon>
        <taxon>Neopterygii</taxon>
        <taxon>Teleostei</taxon>
        <taxon>Neoteleostei</taxon>
        <taxon>Acanthomorphata</taxon>
        <taxon>Carangaria</taxon>
        <taxon>Carangaria incertae sedis</taxon>
        <taxon>Centropomidae</taxon>
        <taxon>Lates</taxon>
    </lineage>
</organism>
<sequence length="181" mass="19862">MEEKADSLHWRTGLNVTNHPVSLPPSGNVLLLMAALACAPGLRRGPYKTSQVGPFCLAASFLWLQQECGLRNLAPVAWHLVKLIHRQETNCQIKWVSSSLPLPSRLACGWDGTAFLPLFFPLLFSRHVTVERSALSCRRTRESRMNRAGLRDSNAAAPTASKSGWEESEGPVEGGQKKCGV</sequence>
<gene>
    <name evidence="2" type="ORF">AKAME5_000737900</name>
</gene>